<protein>
    <submittedName>
        <fullName evidence="1">Uncharacterized protein</fullName>
    </submittedName>
</protein>
<evidence type="ECO:0000313" key="1">
    <source>
        <dbReference type="EMBL" id="PRY79438.1"/>
    </source>
</evidence>
<dbReference type="EMBL" id="PVTP01000002">
    <property type="protein sequence ID" value="PRY79438.1"/>
    <property type="molecule type" value="Genomic_DNA"/>
</dbReference>
<gene>
    <name evidence="1" type="ORF">CLV80_10281</name>
</gene>
<dbReference type="AlphaFoldDB" id="A0A2T0W2Q6"/>
<proteinExistence type="predicted"/>
<dbReference type="RefSeq" id="WP_106354620.1">
    <property type="nucleotide sequence ID" value="NZ_PVTP01000002.1"/>
</dbReference>
<name>A0A2T0W2Q6_9RHOB</name>
<organism evidence="1 2">
    <name type="scientific">Yoonia maritima</name>
    <dbReference type="NCBI Taxonomy" id="1435347"/>
    <lineage>
        <taxon>Bacteria</taxon>
        <taxon>Pseudomonadati</taxon>
        <taxon>Pseudomonadota</taxon>
        <taxon>Alphaproteobacteria</taxon>
        <taxon>Rhodobacterales</taxon>
        <taxon>Paracoccaceae</taxon>
        <taxon>Yoonia</taxon>
    </lineage>
</organism>
<dbReference type="OrthoDB" id="7799668at2"/>
<accession>A0A2T0W2Q6</accession>
<keyword evidence="2" id="KW-1185">Reference proteome</keyword>
<dbReference type="Proteomes" id="UP000238007">
    <property type="component" value="Unassembled WGS sequence"/>
</dbReference>
<evidence type="ECO:0000313" key="2">
    <source>
        <dbReference type="Proteomes" id="UP000238007"/>
    </source>
</evidence>
<sequence>MRFSLALIGVAMVVVAAAIVFTFKIVWDDYVYNQRLISVEVTAPDGWNVVPYLSEHGETVVAEAFAPRDAPATTTQRLLRHYADISEDVTAGAVWTFMREDERIVLSLVFGPHQPPKRDNIFSQMKLATAAPPKPNLDVEVATVAGAPLILKPRTSSVPGNPFPEPVSYRRFTMRLGDEEVDEVLDIKVLTNSTDAAVAAAIIGVDLERANQLLPAPDPNVSVSLGIVSDAPLATSVPEPTIAYRAAEMLENGHDYGAPWTEALQRVKSGEIMDWTTLNAEYPDQIHDAPFELLTVLDNGTEENTARYFASAMIDSGRDWNDHEYYILTKVADIATAQSDLAQYLSGDYEVAPEVLALIAGLPETRAIEPTSTADVNARPSVSSGFGQSSRCRIENGVRRCSVGGN</sequence>
<reference evidence="1 2" key="1">
    <citation type="submission" date="2018-03" db="EMBL/GenBank/DDBJ databases">
        <title>Genomic Encyclopedia of Archaeal and Bacterial Type Strains, Phase II (KMG-II): from individual species to whole genera.</title>
        <authorList>
            <person name="Goeker M."/>
        </authorList>
    </citation>
    <scope>NUCLEOTIDE SEQUENCE [LARGE SCALE GENOMIC DNA]</scope>
    <source>
        <strain evidence="1 2">DSM 101533</strain>
    </source>
</reference>
<comment type="caution">
    <text evidence="1">The sequence shown here is derived from an EMBL/GenBank/DDBJ whole genome shotgun (WGS) entry which is preliminary data.</text>
</comment>